<protein>
    <submittedName>
        <fullName evidence="2">Uncharacterized protein</fullName>
    </submittedName>
</protein>
<dbReference type="EMBL" id="KZ821646">
    <property type="protein sequence ID" value="PYH64061.1"/>
    <property type="molecule type" value="Genomic_DNA"/>
</dbReference>
<keyword evidence="1" id="KW-0812">Transmembrane</keyword>
<organism evidence="2 3">
    <name type="scientific">Aspergillus vadensis (strain CBS 113365 / IMI 142717 / IBT 24658)</name>
    <dbReference type="NCBI Taxonomy" id="1448311"/>
    <lineage>
        <taxon>Eukaryota</taxon>
        <taxon>Fungi</taxon>
        <taxon>Dikarya</taxon>
        <taxon>Ascomycota</taxon>
        <taxon>Pezizomycotina</taxon>
        <taxon>Eurotiomycetes</taxon>
        <taxon>Eurotiomycetidae</taxon>
        <taxon>Eurotiales</taxon>
        <taxon>Aspergillaceae</taxon>
        <taxon>Aspergillus</taxon>
        <taxon>Aspergillus subgen. Circumdati</taxon>
    </lineage>
</organism>
<feature type="transmembrane region" description="Helical" evidence="1">
    <location>
        <begin position="77"/>
        <end position="100"/>
    </location>
</feature>
<dbReference type="GeneID" id="37206386"/>
<accession>A0A319AXD4</accession>
<dbReference type="AlphaFoldDB" id="A0A319AXD4"/>
<dbReference type="Proteomes" id="UP000248405">
    <property type="component" value="Unassembled WGS sequence"/>
</dbReference>
<gene>
    <name evidence="2" type="ORF">BO88DRAFT_187318</name>
</gene>
<keyword evidence="1" id="KW-0472">Membrane</keyword>
<feature type="transmembrane region" description="Helical" evidence="1">
    <location>
        <begin position="35"/>
        <end position="56"/>
    </location>
</feature>
<evidence type="ECO:0000313" key="3">
    <source>
        <dbReference type="Proteomes" id="UP000248405"/>
    </source>
</evidence>
<name>A0A319AXD4_ASPVC</name>
<evidence type="ECO:0000256" key="1">
    <source>
        <dbReference type="SAM" id="Phobius"/>
    </source>
</evidence>
<evidence type="ECO:0000313" key="2">
    <source>
        <dbReference type="EMBL" id="PYH64061.1"/>
    </source>
</evidence>
<reference evidence="2" key="1">
    <citation type="submission" date="2016-12" db="EMBL/GenBank/DDBJ databases">
        <title>The genomes of Aspergillus section Nigri reveals drivers in fungal speciation.</title>
        <authorList>
            <consortium name="DOE Joint Genome Institute"/>
            <person name="Vesth T.C."/>
            <person name="Nybo J."/>
            <person name="Theobald S."/>
            <person name="Brandl J."/>
            <person name="Frisvad J.C."/>
            <person name="Nielsen K.F."/>
            <person name="Lyhne E.K."/>
            <person name="Kogle M.E."/>
            <person name="Kuo A."/>
            <person name="Riley R."/>
            <person name="Clum A."/>
            <person name="Nolan M."/>
            <person name="Lipzen A."/>
            <person name="Salamov A."/>
            <person name="Henrissat B."/>
            <person name="Wiebenga A."/>
            <person name="De Vries R.P."/>
            <person name="Grigoriev I.V."/>
            <person name="Mortensen U.H."/>
            <person name="Andersen M.R."/>
            <person name="Baker S.E."/>
        </authorList>
    </citation>
    <scope>NUCLEOTIDE SEQUENCE [LARGE SCALE GENOMIC DNA]</scope>
    <source>
        <strain evidence="2">CBS 113365</strain>
    </source>
</reference>
<dbReference type="RefSeq" id="XP_025557855.1">
    <property type="nucleotide sequence ID" value="XM_025701794.1"/>
</dbReference>
<keyword evidence="1" id="KW-1133">Transmembrane helix</keyword>
<proteinExistence type="predicted"/>
<keyword evidence="3" id="KW-1185">Reference proteome</keyword>
<sequence>MSAFYILLTSSGPRSMLLCDVTSCFLDRAACTTCFHLAFYFSQFSLLWSTVLSLALSMRWSFARSFPRLASGAFRGCFGRLGLCTFLYPPAGCVGLGAGIDDFMTERGSS</sequence>